<dbReference type="PANTHER" id="PTHR43124:SF10">
    <property type="entry name" value="PURINE EFFLUX PUMP PBUE"/>
    <property type="match status" value="1"/>
</dbReference>
<feature type="transmembrane region" description="Helical" evidence="6">
    <location>
        <begin position="307"/>
        <end position="328"/>
    </location>
</feature>
<evidence type="ECO:0000259" key="7">
    <source>
        <dbReference type="PROSITE" id="PS50850"/>
    </source>
</evidence>
<dbReference type="GO" id="GO:0022857">
    <property type="term" value="F:transmembrane transporter activity"/>
    <property type="evidence" value="ECO:0007669"/>
    <property type="project" value="InterPro"/>
</dbReference>
<dbReference type="STRING" id="1379903.ATO8_13522"/>
<feature type="transmembrane region" description="Helical" evidence="6">
    <location>
        <begin position="20"/>
        <end position="42"/>
    </location>
</feature>
<organism evidence="8 9">
    <name type="scientific">Roseivivax marinus</name>
    <dbReference type="NCBI Taxonomy" id="1379903"/>
    <lineage>
        <taxon>Bacteria</taxon>
        <taxon>Pseudomonadati</taxon>
        <taxon>Pseudomonadota</taxon>
        <taxon>Alphaproteobacteria</taxon>
        <taxon>Rhodobacterales</taxon>
        <taxon>Roseobacteraceae</taxon>
        <taxon>Roseivivax</taxon>
    </lineage>
</organism>
<keyword evidence="2" id="KW-1003">Cell membrane</keyword>
<sequence length="402" mass="41422">MTDTAPAVEAATDSDAPSDVIWTLSACNFVIGMGAFVVIGLLDPVAQGFDVPRGQAGWLMTVYAIAYAILSPLLVSATGRIGRRRVLALGLVVFGAGMLVCALAPTLWTLMAGRGLAAAGAGMFTPVSAAVAAALSRPEVRGRALAAVVFGLTLAQVAGVPAGGFIAYTFGWRVAFWLILALAVVGVALVWTRVPKGLRFAPVRLADLGIVLRDGLAMGAVLFTSSFLASVFILYTYLTSLLADSMGWERNGITLMLVIYGVGAVLGNLMGGWMADRLGAIRTLVTLTACQIVVMPVFSFLPYPEAAVMVLAFVWALVGWSFMAAQQVRLLAIAPEEASVVLALNAAAIYIGAAIGSAVGGAVLGAFGPSGLGIAGGLAAIWVMTHILLSHRAARASGREVG</sequence>
<feature type="transmembrane region" description="Helical" evidence="6">
    <location>
        <begin position="370"/>
        <end position="389"/>
    </location>
</feature>
<evidence type="ECO:0000256" key="1">
    <source>
        <dbReference type="ARBA" id="ARBA00004651"/>
    </source>
</evidence>
<feature type="transmembrane region" description="Helical" evidence="6">
    <location>
        <begin position="215"/>
        <end position="238"/>
    </location>
</feature>
<dbReference type="AlphaFoldDB" id="W4HI79"/>
<feature type="transmembrane region" description="Helical" evidence="6">
    <location>
        <begin position="253"/>
        <end position="271"/>
    </location>
</feature>
<dbReference type="Pfam" id="PF07690">
    <property type="entry name" value="MFS_1"/>
    <property type="match status" value="1"/>
</dbReference>
<comment type="caution">
    <text evidence="8">The sequence shown here is derived from an EMBL/GenBank/DDBJ whole genome shotgun (WGS) entry which is preliminary data.</text>
</comment>
<protein>
    <submittedName>
        <fullName evidence="8">Major facilitator transporter</fullName>
    </submittedName>
</protein>
<dbReference type="InterPro" id="IPR020846">
    <property type="entry name" value="MFS_dom"/>
</dbReference>
<dbReference type="Proteomes" id="UP000019063">
    <property type="component" value="Unassembled WGS sequence"/>
</dbReference>
<dbReference type="InterPro" id="IPR036259">
    <property type="entry name" value="MFS_trans_sf"/>
</dbReference>
<evidence type="ECO:0000313" key="9">
    <source>
        <dbReference type="Proteomes" id="UP000019063"/>
    </source>
</evidence>
<evidence type="ECO:0000256" key="5">
    <source>
        <dbReference type="ARBA" id="ARBA00023136"/>
    </source>
</evidence>
<keyword evidence="3 6" id="KW-0812">Transmembrane</keyword>
<dbReference type="InterPro" id="IPR011701">
    <property type="entry name" value="MFS"/>
</dbReference>
<dbReference type="InterPro" id="IPR050189">
    <property type="entry name" value="MFS_Efflux_Transporters"/>
</dbReference>
<dbReference type="GO" id="GO:0005886">
    <property type="term" value="C:plasma membrane"/>
    <property type="evidence" value="ECO:0007669"/>
    <property type="project" value="UniProtKB-SubCell"/>
</dbReference>
<feature type="transmembrane region" description="Helical" evidence="6">
    <location>
        <begin position="116"/>
        <end position="135"/>
    </location>
</feature>
<reference evidence="8 9" key="1">
    <citation type="journal article" date="2014" name="Antonie Van Leeuwenhoek">
        <title>Roseivivax atlanticus sp. nov., isolated from surface seawater of the Atlantic Ocean.</title>
        <authorList>
            <person name="Li G."/>
            <person name="Lai Q."/>
            <person name="Liu X."/>
            <person name="Sun F."/>
            <person name="Shao Z."/>
        </authorList>
    </citation>
    <scope>NUCLEOTIDE SEQUENCE [LARGE SCALE GENOMIC DNA]</scope>
    <source>
        <strain evidence="8 9">22II-s10s</strain>
    </source>
</reference>
<feature type="transmembrane region" description="Helical" evidence="6">
    <location>
        <begin position="54"/>
        <end position="75"/>
    </location>
</feature>
<feature type="transmembrane region" description="Helical" evidence="6">
    <location>
        <begin position="174"/>
        <end position="194"/>
    </location>
</feature>
<evidence type="ECO:0000256" key="2">
    <source>
        <dbReference type="ARBA" id="ARBA00022475"/>
    </source>
</evidence>
<name>W4HI79_9RHOB</name>
<evidence type="ECO:0000256" key="6">
    <source>
        <dbReference type="SAM" id="Phobius"/>
    </source>
</evidence>
<dbReference type="EMBL" id="AQQW01000008">
    <property type="protein sequence ID" value="ETW12118.1"/>
    <property type="molecule type" value="Genomic_DNA"/>
</dbReference>
<feature type="transmembrane region" description="Helical" evidence="6">
    <location>
        <begin position="147"/>
        <end position="168"/>
    </location>
</feature>
<dbReference type="Gene3D" id="1.20.1250.20">
    <property type="entry name" value="MFS general substrate transporter like domains"/>
    <property type="match status" value="1"/>
</dbReference>
<evidence type="ECO:0000256" key="4">
    <source>
        <dbReference type="ARBA" id="ARBA00022989"/>
    </source>
</evidence>
<accession>W4HI79</accession>
<dbReference type="RefSeq" id="WP_043845108.1">
    <property type="nucleotide sequence ID" value="NZ_AQQW01000008.1"/>
</dbReference>
<dbReference type="PANTHER" id="PTHR43124">
    <property type="entry name" value="PURINE EFFLUX PUMP PBUE"/>
    <property type="match status" value="1"/>
</dbReference>
<keyword evidence="9" id="KW-1185">Reference proteome</keyword>
<dbReference type="PROSITE" id="PS50850">
    <property type="entry name" value="MFS"/>
    <property type="match status" value="1"/>
</dbReference>
<dbReference type="CDD" id="cd17324">
    <property type="entry name" value="MFS_NepI_like"/>
    <property type="match status" value="1"/>
</dbReference>
<feature type="transmembrane region" description="Helical" evidence="6">
    <location>
        <begin position="283"/>
        <end position="301"/>
    </location>
</feature>
<dbReference type="PATRIC" id="fig|1317118.6.peg.2781"/>
<evidence type="ECO:0000256" key="3">
    <source>
        <dbReference type="ARBA" id="ARBA00022692"/>
    </source>
</evidence>
<dbReference type="SUPFAM" id="SSF103473">
    <property type="entry name" value="MFS general substrate transporter"/>
    <property type="match status" value="1"/>
</dbReference>
<dbReference type="eggNOG" id="COG2814">
    <property type="taxonomic scope" value="Bacteria"/>
</dbReference>
<proteinExistence type="predicted"/>
<keyword evidence="4 6" id="KW-1133">Transmembrane helix</keyword>
<keyword evidence="5 6" id="KW-0472">Membrane</keyword>
<feature type="transmembrane region" description="Helical" evidence="6">
    <location>
        <begin position="87"/>
        <end position="110"/>
    </location>
</feature>
<feature type="domain" description="Major facilitator superfamily (MFS) profile" evidence="7">
    <location>
        <begin position="20"/>
        <end position="394"/>
    </location>
</feature>
<feature type="transmembrane region" description="Helical" evidence="6">
    <location>
        <begin position="340"/>
        <end position="364"/>
    </location>
</feature>
<gene>
    <name evidence="8" type="ORF">ATO8_13522</name>
</gene>
<evidence type="ECO:0000313" key="8">
    <source>
        <dbReference type="EMBL" id="ETW12118.1"/>
    </source>
</evidence>
<comment type="subcellular location">
    <subcellularLocation>
        <location evidence="1">Cell membrane</location>
        <topology evidence="1">Multi-pass membrane protein</topology>
    </subcellularLocation>
</comment>